<dbReference type="EMBL" id="CAJHNH020005027">
    <property type="protein sequence ID" value="CAG5132044.1"/>
    <property type="molecule type" value="Genomic_DNA"/>
</dbReference>
<protein>
    <submittedName>
        <fullName evidence="2">Uncharacterized protein</fullName>
    </submittedName>
</protein>
<keyword evidence="1" id="KW-1133">Transmembrane helix</keyword>
<accession>A0A8S3ZR74</accession>
<dbReference type="Proteomes" id="UP000678393">
    <property type="component" value="Unassembled WGS sequence"/>
</dbReference>
<feature type="non-terminal residue" evidence="2">
    <location>
        <position position="1"/>
    </location>
</feature>
<keyword evidence="1" id="KW-0812">Transmembrane</keyword>
<feature type="non-terminal residue" evidence="2">
    <location>
        <position position="84"/>
    </location>
</feature>
<feature type="transmembrane region" description="Helical" evidence="1">
    <location>
        <begin position="45"/>
        <end position="71"/>
    </location>
</feature>
<gene>
    <name evidence="2" type="ORF">CUNI_LOCUS17602</name>
</gene>
<evidence type="ECO:0000313" key="3">
    <source>
        <dbReference type="Proteomes" id="UP000678393"/>
    </source>
</evidence>
<dbReference type="AlphaFoldDB" id="A0A8S3ZR74"/>
<reference evidence="2" key="1">
    <citation type="submission" date="2021-04" db="EMBL/GenBank/DDBJ databases">
        <authorList>
            <consortium name="Molecular Ecology Group"/>
        </authorList>
    </citation>
    <scope>NUCLEOTIDE SEQUENCE</scope>
</reference>
<organism evidence="2 3">
    <name type="scientific">Candidula unifasciata</name>
    <dbReference type="NCBI Taxonomy" id="100452"/>
    <lineage>
        <taxon>Eukaryota</taxon>
        <taxon>Metazoa</taxon>
        <taxon>Spiralia</taxon>
        <taxon>Lophotrochozoa</taxon>
        <taxon>Mollusca</taxon>
        <taxon>Gastropoda</taxon>
        <taxon>Heterobranchia</taxon>
        <taxon>Euthyneura</taxon>
        <taxon>Panpulmonata</taxon>
        <taxon>Eupulmonata</taxon>
        <taxon>Stylommatophora</taxon>
        <taxon>Helicina</taxon>
        <taxon>Helicoidea</taxon>
        <taxon>Geomitridae</taxon>
        <taxon>Candidula</taxon>
    </lineage>
</organism>
<sequence>MAILLIKHQASTAEGRILELSTTSKVIQDSIQDPFSNEARVILQWIFYSLLGQLLAIFGSITNIINIICFVKQGFKDPVNISLL</sequence>
<evidence type="ECO:0000313" key="2">
    <source>
        <dbReference type="EMBL" id="CAG5132044.1"/>
    </source>
</evidence>
<keyword evidence="1" id="KW-0472">Membrane</keyword>
<evidence type="ECO:0000256" key="1">
    <source>
        <dbReference type="SAM" id="Phobius"/>
    </source>
</evidence>
<keyword evidence="3" id="KW-1185">Reference proteome</keyword>
<proteinExistence type="predicted"/>
<comment type="caution">
    <text evidence="2">The sequence shown here is derived from an EMBL/GenBank/DDBJ whole genome shotgun (WGS) entry which is preliminary data.</text>
</comment>
<name>A0A8S3ZR74_9EUPU</name>